<dbReference type="Gene3D" id="3.30.70.3490">
    <property type="match status" value="1"/>
</dbReference>
<dbReference type="InParanoid" id="A0A3N4LI95"/>
<dbReference type="FunCoup" id="A0A3N4LI95">
    <property type="interactions" value="87"/>
</dbReference>
<keyword evidence="4" id="KW-1185">Reference proteome</keyword>
<comment type="similarity">
    <text evidence="1 2">Belongs to the OSBP family.</text>
</comment>
<evidence type="ECO:0000313" key="4">
    <source>
        <dbReference type="Proteomes" id="UP000277580"/>
    </source>
</evidence>
<dbReference type="Gene3D" id="2.40.160.120">
    <property type="match status" value="1"/>
</dbReference>
<proteinExistence type="inferred from homology"/>
<accession>A0A3N4LI95</accession>
<dbReference type="STRING" id="1392247.A0A3N4LI95"/>
<dbReference type="AlphaFoldDB" id="A0A3N4LI95"/>
<dbReference type="GO" id="GO:0016020">
    <property type="term" value="C:membrane"/>
    <property type="evidence" value="ECO:0007669"/>
    <property type="project" value="TreeGrafter"/>
</dbReference>
<dbReference type="InterPro" id="IPR018494">
    <property type="entry name" value="Oxysterol-bd_CS"/>
</dbReference>
<evidence type="ECO:0000256" key="2">
    <source>
        <dbReference type="RuleBase" id="RU003844"/>
    </source>
</evidence>
<dbReference type="InterPro" id="IPR037239">
    <property type="entry name" value="OSBP_sf"/>
</dbReference>
<dbReference type="SUPFAM" id="SSF144000">
    <property type="entry name" value="Oxysterol-binding protein-like"/>
    <property type="match status" value="1"/>
</dbReference>
<dbReference type="GO" id="GO:0008142">
    <property type="term" value="F:oxysterol binding"/>
    <property type="evidence" value="ECO:0007669"/>
    <property type="project" value="TreeGrafter"/>
</dbReference>
<dbReference type="Gene3D" id="6.10.250.1430">
    <property type="match status" value="1"/>
</dbReference>
<dbReference type="PANTHER" id="PTHR10972">
    <property type="entry name" value="OXYSTEROL-BINDING PROTEIN-RELATED"/>
    <property type="match status" value="1"/>
</dbReference>
<organism evidence="3 4">
    <name type="scientific">Morchella conica CCBAS932</name>
    <dbReference type="NCBI Taxonomy" id="1392247"/>
    <lineage>
        <taxon>Eukaryota</taxon>
        <taxon>Fungi</taxon>
        <taxon>Dikarya</taxon>
        <taxon>Ascomycota</taxon>
        <taxon>Pezizomycotina</taxon>
        <taxon>Pezizomycetes</taxon>
        <taxon>Pezizales</taxon>
        <taxon>Morchellaceae</taxon>
        <taxon>Morchella</taxon>
    </lineage>
</organism>
<dbReference type="FunFam" id="1.10.287.2720:FF:000003">
    <property type="entry name" value="Oxysterol binding protein"/>
    <property type="match status" value="1"/>
</dbReference>
<dbReference type="Proteomes" id="UP000277580">
    <property type="component" value="Unassembled WGS sequence"/>
</dbReference>
<gene>
    <name evidence="3" type="ORF">P167DRAFT_531190</name>
</gene>
<dbReference type="FunFam" id="2.40.160.120:FF:000010">
    <property type="entry name" value="Oxysterol-binding protein homolog 4"/>
    <property type="match status" value="1"/>
</dbReference>
<dbReference type="EMBL" id="ML119105">
    <property type="protein sequence ID" value="RPB17655.1"/>
    <property type="molecule type" value="Genomic_DNA"/>
</dbReference>
<dbReference type="PANTHER" id="PTHR10972:SF184">
    <property type="entry name" value="OXYSTEROL-BINDING PROTEIN HOMOLOG 4-RELATED"/>
    <property type="match status" value="1"/>
</dbReference>
<dbReference type="InterPro" id="IPR000648">
    <property type="entry name" value="Oxysterol-bd"/>
</dbReference>
<name>A0A3N4LI95_9PEZI</name>
<dbReference type="Pfam" id="PF01237">
    <property type="entry name" value="Oxysterol_BP"/>
    <property type="match status" value="1"/>
</dbReference>
<sequence length="401" mass="44788">MSTSREEGSDVPQAAKSSWGPFLKSIASFNGDLASLTAPPFILSVTSLTEYSGYWAEHPEIFVAPAQEKDPQKRALAVLKWFLSTLKQQYSSRNEKLGSEKKPLNPFLGELFLGTWKDPSGVIGDTQLISEQVSHHPPVTAYAIINDKHGVKLEGYNGQKASFTRGTITVKQIGHAKYHLKEFNEDYVITLPSLHIEGIVYGSPYVELNKSSTITSSTGYVAKIEYSGKGWVTGKKNTFTATLSKEGSKDILYTIDGQWTDSFIIKEGKSKKEFDLYNAKASKTTPLYIAPLEKQDSLESRNAWAKVQSAIVNGDLETTSAEKTKIENEQRELRKKEKEEGREWERRYFTRVQEDPVLKALGDKSGVVLEPEKTDGIWVFDNAKYQKVLEKAKSPVAEATD</sequence>
<dbReference type="PROSITE" id="PS01013">
    <property type="entry name" value="OSBP"/>
    <property type="match status" value="1"/>
</dbReference>
<evidence type="ECO:0000313" key="3">
    <source>
        <dbReference type="EMBL" id="RPB17655.1"/>
    </source>
</evidence>
<dbReference type="Gene3D" id="1.10.287.2720">
    <property type="match status" value="1"/>
</dbReference>
<evidence type="ECO:0000256" key="1">
    <source>
        <dbReference type="ARBA" id="ARBA00008842"/>
    </source>
</evidence>
<dbReference type="OrthoDB" id="14833at2759"/>
<reference evidence="3 4" key="1">
    <citation type="journal article" date="2018" name="Nat. Ecol. Evol.">
        <title>Pezizomycetes genomes reveal the molecular basis of ectomycorrhizal truffle lifestyle.</title>
        <authorList>
            <person name="Murat C."/>
            <person name="Payen T."/>
            <person name="Noel B."/>
            <person name="Kuo A."/>
            <person name="Morin E."/>
            <person name="Chen J."/>
            <person name="Kohler A."/>
            <person name="Krizsan K."/>
            <person name="Balestrini R."/>
            <person name="Da Silva C."/>
            <person name="Montanini B."/>
            <person name="Hainaut M."/>
            <person name="Levati E."/>
            <person name="Barry K.W."/>
            <person name="Belfiori B."/>
            <person name="Cichocki N."/>
            <person name="Clum A."/>
            <person name="Dockter R.B."/>
            <person name="Fauchery L."/>
            <person name="Guy J."/>
            <person name="Iotti M."/>
            <person name="Le Tacon F."/>
            <person name="Lindquist E.A."/>
            <person name="Lipzen A."/>
            <person name="Malagnac F."/>
            <person name="Mello A."/>
            <person name="Molinier V."/>
            <person name="Miyauchi S."/>
            <person name="Poulain J."/>
            <person name="Riccioni C."/>
            <person name="Rubini A."/>
            <person name="Sitrit Y."/>
            <person name="Splivallo R."/>
            <person name="Traeger S."/>
            <person name="Wang M."/>
            <person name="Zifcakova L."/>
            <person name="Wipf D."/>
            <person name="Zambonelli A."/>
            <person name="Paolocci F."/>
            <person name="Nowrousian M."/>
            <person name="Ottonello S."/>
            <person name="Baldrian P."/>
            <person name="Spatafora J.W."/>
            <person name="Henrissat B."/>
            <person name="Nagy L.G."/>
            <person name="Aury J.M."/>
            <person name="Wincker P."/>
            <person name="Grigoriev I.V."/>
            <person name="Bonfante P."/>
            <person name="Martin F.M."/>
        </authorList>
    </citation>
    <scope>NUCLEOTIDE SEQUENCE [LARGE SCALE GENOMIC DNA]</scope>
    <source>
        <strain evidence="3 4">CCBAS932</strain>
    </source>
</reference>
<dbReference type="GO" id="GO:0120009">
    <property type="term" value="P:intermembrane lipid transfer"/>
    <property type="evidence" value="ECO:0007669"/>
    <property type="project" value="UniProtKB-ARBA"/>
</dbReference>
<dbReference type="GO" id="GO:0005829">
    <property type="term" value="C:cytosol"/>
    <property type="evidence" value="ECO:0007669"/>
    <property type="project" value="TreeGrafter"/>
</dbReference>
<protein>
    <submittedName>
        <fullName evidence="3">Oxysterol-binding protein</fullName>
    </submittedName>
</protein>